<dbReference type="InterPro" id="IPR000055">
    <property type="entry name" value="Restrct_endonuc_typeI_TRD"/>
</dbReference>
<feature type="domain" description="Type I restriction modification DNA specificity" evidence="5">
    <location>
        <begin position="3"/>
        <end position="173"/>
    </location>
</feature>
<dbReference type="Gene3D" id="3.90.220.20">
    <property type="entry name" value="DNA methylase specificity domains"/>
    <property type="match status" value="2"/>
</dbReference>
<keyword evidence="6" id="KW-0378">Hydrolase</keyword>
<evidence type="ECO:0000256" key="2">
    <source>
        <dbReference type="ARBA" id="ARBA00022747"/>
    </source>
</evidence>
<sequence length="406" mass="45292">MVPDGWELKGFGEIANIANGQVDPRVEPYCSLPHVGPENVISDSGRVVGVKSCGELDLISGKYQFDEYAIVYSKIRPNLNKVCIPGFSGLCSADMYPLWPKDGIDARFLLQLMLGPEFVGRTTAVSMRTGMPKINRSDLAAIPVKLPPLAEQEKVAEILSTWDKAIVVTEKLLKKSQHQKKALMQQLLTSKKRLGGFQMPWEKHRLEQLFSRVTTMNTEANTNVVTISAQHGLIRQEEFFSKAVASETLDNYFLIKKGQFAYNKSYSNGYPMGAIKRLNNYEKGVVTTLYICFEVNDEAKCNPEFFEHYFESGLLNKGLSKVANEGGRAHGLLNVKPSDFFGLNVFVPEISEQKAIAAVITSADQEIQSLQNGLACLKDEKKALMQQLLTGRRRVKIDETLQESPC</sequence>
<dbReference type="EMBL" id="JACSQG010000002">
    <property type="protein sequence ID" value="MBD7976804.1"/>
    <property type="molecule type" value="Genomic_DNA"/>
</dbReference>
<evidence type="ECO:0000313" key="6">
    <source>
        <dbReference type="EMBL" id="MBD7976804.1"/>
    </source>
</evidence>
<evidence type="ECO:0000256" key="4">
    <source>
        <dbReference type="SAM" id="Coils"/>
    </source>
</evidence>
<dbReference type="Gene3D" id="1.10.287.1120">
    <property type="entry name" value="Bipartite methylase S protein"/>
    <property type="match status" value="1"/>
</dbReference>
<evidence type="ECO:0000256" key="1">
    <source>
        <dbReference type="ARBA" id="ARBA00010923"/>
    </source>
</evidence>
<dbReference type="PANTHER" id="PTHR30408">
    <property type="entry name" value="TYPE-1 RESTRICTION ENZYME ECOKI SPECIFICITY PROTEIN"/>
    <property type="match status" value="1"/>
</dbReference>
<accession>A0ABR8TMD3</accession>
<evidence type="ECO:0000256" key="3">
    <source>
        <dbReference type="ARBA" id="ARBA00023125"/>
    </source>
</evidence>
<protein>
    <submittedName>
        <fullName evidence="6">Restriction endonuclease subunit S</fullName>
    </submittedName>
</protein>
<dbReference type="Pfam" id="PF01420">
    <property type="entry name" value="Methylase_S"/>
    <property type="match status" value="1"/>
</dbReference>
<dbReference type="InterPro" id="IPR044946">
    <property type="entry name" value="Restrct_endonuc_typeI_TRD_sf"/>
</dbReference>
<evidence type="ECO:0000313" key="7">
    <source>
        <dbReference type="Proteomes" id="UP000611945"/>
    </source>
</evidence>
<reference evidence="6 7" key="1">
    <citation type="submission" date="2020-08" db="EMBL/GenBank/DDBJ databases">
        <title>A Genomic Blueprint of the Chicken Gut Microbiome.</title>
        <authorList>
            <person name="Gilroy R."/>
            <person name="Ravi A."/>
            <person name="Getino M."/>
            <person name="Pursley I."/>
            <person name="Horton D.L."/>
            <person name="Alikhan N.-F."/>
            <person name="Baker D."/>
            <person name="Gharbi K."/>
            <person name="Hall N."/>
            <person name="Watson M."/>
            <person name="Adriaenssens E.M."/>
            <person name="Foster-Nyarko E."/>
            <person name="Jarju S."/>
            <person name="Secka A."/>
            <person name="Antonio M."/>
            <person name="Oren A."/>
            <person name="Chaudhuri R."/>
            <person name="La Ragione R.M."/>
            <person name="Hildebrand F."/>
            <person name="Pallen M.J."/>
        </authorList>
    </citation>
    <scope>NUCLEOTIDE SEQUENCE [LARGE SCALE GENOMIC DNA]</scope>
    <source>
        <strain evidence="6 7">Sa2CUA2</strain>
    </source>
</reference>
<dbReference type="Proteomes" id="UP000611945">
    <property type="component" value="Unassembled WGS sequence"/>
</dbReference>
<dbReference type="PANTHER" id="PTHR30408:SF12">
    <property type="entry name" value="TYPE I RESTRICTION ENZYME MJAVIII SPECIFICITY SUBUNIT"/>
    <property type="match status" value="1"/>
</dbReference>
<dbReference type="RefSeq" id="WP_251835580.1">
    <property type="nucleotide sequence ID" value="NZ_JACSQG010000002.1"/>
</dbReference>
<comment type="similarity">
    <text evidence="1">Belongs to the type-I restriction system S methylase family.</text>
</comment>
<dbReference type="GO" id="GO:0004519">
    <property type="term" value="F:endonuclease activity"/>
    <property type="evidence" value="ECO:0007669"/>
    <property type="project" value="UniProtKB-KW"/>
</dbReference>
<evidence type="ECO:0000259" key="5">
    <source>
        <dbReference type="Pfam" id="PF01420"/>
    </source>
</evidence>
<keyword evidence="6" id="KW-0540">Nuclease</keyword>
<keyword evidence="7" id="KW-1185">Reference proteome</keyword>
<name>A0ABR8TMD3_9PSED</name>
<dbReference type="InterPro" id="IPR052021">
    <property type="entry name" value="Type-I_RS_S_subunit"/>
</dbReference>
<dbReference type="SUPFAM" id="SSF116734">
    <property type="entry name" value="DNA methylase specificity domain"/>
    <property type="match status" value="2"/>
</dbReference>
<feature type="coiled-coil region" evidence="4">
    <location>
        <begin position="360"/>
        <end position="387"/>
    </location>
</feature>
<organism evidence="6 7">
    <name type="scientific">Serpens gallinarum</name>
    <dbReference type="NCBI Taxonomy" id="2763075"/>
    <lineage>
        <taxon>Bacteria</taxon>
        <taxon>Pseudomonadati</taxon>
        <taxon>Pseudomonadota</taxon>
        <taxon>Gammaproteobacteria</taxon>
        <taxon>Pseudomonadales</taxon>
        <taxon>Pseudomonadaceae</taxon>
        <taxon>Pseudomonas</taxon>
    </lineage>
</organism>
<keyword evidence="3" id="KW-0238">DNA-binding</keyword>
<keyword evidence="4" id="KW-0175">Coiled coil</keyword>
<gene>
    <name evidence="6" type="ORF">H9642_06325</name>
</gene>
<comment type="caution">
    <text evidence="6">The sequence shown here is derived from an EMBL/GenBank/DDBJ whole genome shotgun (WGS) entry which is preliminary data.</text>
</comment>
<proteinExistence type="inferred from homology"/>
<keyword evidence="2" id="KW-0680">Restriction system</keyword>
<keyword evidence="6" id="KW-0255">Endonuclease</keyword>